<evidence type="ECO:0000313" key="3">
    <source>
        <dbReference type="Proteomes" id="UP001583172"/>
    </source>
</evidence>
<dbReference type="PROSITE" id="PS50181">
    <property type="entry name" value="FBOX"/>
    <property type="match status" value="1"/>
</dbReference>
<keyword evidence="3" id="KW-1185">Reference proteome</keyword>
<name>A0ABR3VJV1_HUMIN</name>
<accession>A0ABR3VJV1</accession>
<evidence type="ECO:0000313" key="2">
    <source>
        <dbReference type="EMBL" id="KAL1841766.1"/>
    </source>
</evidence>
<dbReference type="SUPFAM" id="SSF81383">
    <property type="entry name" value="F-box domain"/>
    <property type="match status" value="1"/>
</dbReference>
<dbReference type="EMBL" id="JAZGSY010000064">
    <property type="protein sequence ID" value="KAL1841766.1"/>
    <property type="molecule type" value="Genomic_DNA"/>
</dbReference>
<feature type="domain" description="F-box" evidence="1">
    <location>
        <begin position="4"/>
        <end position="51"/>
    </location>
</feature>
<evidence type="ECO:0000259" key="1">
    <source>
        <dbReference type="PROSITE" id="PS50181"/>
    </source>
</evidence>
<protein>
    <recommendedName>
        <fullName evidence="1">F-box domain-containing protein</fullName>
    </recommendedName>
</protein>
<dbReference type="CDD" id="cd09917">
    <property type="entry name" value="F-box_SF"/>
    <property type="match status" value="1"/>
</dbReference>
<comment type="caution">
    <text evidence="2">The sequence shown here is derived from an EMBL/GenBank/DDBJ whole genome shotgun (WGS) entry which is preliminary data.</text>
</comment>
<gene>
    <name evidence="2" type="ORF">VTJ49DRAFT_6604</name>
</gene>
<sequence length="474" mass="57081">MAQFLAAVPLPTEVLQLIVRELDPIALIALSQTSKAWRAFIRPIRHDFEQRLLALELHPDYGGLVPNWDEYYQKLTPPWDSPEWKTTKYACCGCMKLLTHMMFDNHAILRRHWRKPSVGSVEANKALRTDWEPFEPALRWQRIQDRARQAREAQRRWRRILDWRRDYLLTNPPTNRFEHRALSPTAEEGDAFRRLIGTDRRRRRCVECQRLSGRWGYPRRSRPAVANSRQLKFQSVWERFVPGLLEQLTPDRFPDYWRCIRESSDGVYLTLRVAWCDECCTWQEWAAFRDWRLYGPDYRAEDSFPPLEHVCVKCAVRPPRDQEAEARRVQNRILTFLRDSDTAWRLGFGWRWVREDLNNQPDGDKIRTEVLDGLTLEKGRPGYLDQVVVEESNIPDLRRRLLRYRDFVYNEVDEETRNELVSSWFKLWLDQYERLEEVYFLQKRLIQKLEKEPKLILNYMLERDPYYVGRASYR</sequence>
<dbReference type="InterPro" id="IPR036047">
    <property type="entry name" value="F-box-like_dom_sf"/>
</dbReference>
<proteinExistence type="predicted"/>
<dbReference type="Pfam" id="PF12937">
    <property type="entry name" value="F-box-like"/>
    <property type="match status" value="1"/>
</dbReference>
<dbReference type="SMART" id="SM00256">
    <property type="entry name" value="FBOX"/>
    <property type="match status" value="1"/>
</dbReference>
<reference evidence="2 3" key="1">
    <citation type="journal article" date="2024" name="Commun. Biol.">
        <title>Comparative genomic analysis of thermophilic fungi reveals convergent evolutionary adaptations and gene losses.</title>
        <authorList>
            <person name="Steindorff A.S."/>
            <person name="Aguilar-Pontes M.V."/>
            <person name="Robinson A.J."/>
            <person name="Andreopoulos B."/>
            <person name="LaButti K."/>
            <person name="Kuo A."/>
            <person name="Mondo S."/>
            <person name="Riley R."/>
            <person name="Otillar R."/>
            <person name="Haridas S."/>
            <person name="Lipzen A."/>
            <person name="Grimwood J."/>
            <person name="Schmutz J."/>
            <person name="Clum A."/>
            <person name="Reid I.D."/>
            <person name="Moisan M.C."/>
            <person name="Butler G."/>
            <person name="Nguyen T.T.M."/>
            <person name="Dewar K."/>
            <person name="Conant G."/>
            <person name="Drula E."/>
            <person name="Henrissat B."/>
            <person name="Hansel C."/>
            <person name="Singer S."/>
            <person name="Hutchinson M.I."/>
            <person name="de Vries R.P."/>
            <person name="Natvig D.O."/>
            <person name="Powell A.J."/>
            <person name="Tsang A."/>
            <person name="Grigoriev I.V."/>
        </authorList>
    </citation>
    <scope>NUCLEOTIDE SEQUENCE [LARGE SCALE GENOMIC DNA]</scope>
    <source>
        <strain evidence="2 3">CBS 620.91</strain>
    </source>
</reference>
<dbReference type="InterPro" id="IPR001810">
    <property type="entry name" value="F-box_dom"/>
</dbReference>
<organism evidence="2 3">
    <name type="scientific">Humicola insolens</name>
    <name type="common">Soft-rot fungus</name>
    <dbReference type="NCBI Taxonomy" id="85995"/>
    <lineage>
        <taxon>Eukaryota</taxon>
        <taxon>Fungi</taxon>
        <taxon>Dikarya</taxon>
        <taxon>Ascomycota</taxon>
        <taxon>Pezizomycotina</taxon>
        <taxon>Sordariomycetes</taxon>
        <taxon>Sordariomycetidae</taxon>
        <taxon>Sordariales</taxon>
        <taxon>Chaetomiaceae</taxon>
        <taxon>Mycothermus</taxon>
    </lineage>
</organism>
<dbReference type="Proteomes" id="UP001583172">
    <property type="component" value="Unassembled WGS sequence"/>
</dbReference>